<dbReference type="EMBL" id="MAYG01000001">
    <property type="protein sequence ID" value="OCA73717.1"/>
    <property type="molecule type" value="Genomic_DNA"/>
</dbReference>
<keyword evidence="1" id="KW-0378">Hydrolase</keyword>
<proteinExistence type="predicted"/>
<gene>
    <name evidence="1" type="ORF">BBI00_04875</name>
</gene>
<sequence>MNLNLLEKAIAIAVQAHAGQTDKSGKPYILHVLRVMMKGKSEDEMIGGILHDLVEDTDWTFEQLKEEGFPQHIIAALELVTRKDREKYSDFIQRISGNPLAVAIKLNDLDDNMNVNRLNEVTVKDAERLSKYINARKYLETNGAGTKVGG</sequence>
<dbReference type="RefSeq" id="WP_065397716.1">
    <property type="nucleotide sequence ID" value="NZ_MAYG01000001.1"/>
</dbReference>
<protein>
    <submittedName>
        <fullName evidence="1">Phosphohydrolase</fullName>
    </submittedName>
</protein>
<reference evidence="2" key="1">
    <citation type="submission" date="2016-07" db="EMBL/GenBank/DDBJ databases">
        <authorList>
            <person name="Florea S."/>
            <person name="Webb J.S."/>
            <person name="Jaromczyk J."/>
            <person name="Schardl C.L."/>
        </authorList>
    </citation>
    <scope>NUCLEOTIDE SEQUENCE [LARGE SCALE GENOMIC DNA]</scope>
    <source>
        <strain evidence="2">CC-VM-7</strain>
    </source>
</reference>
<dbReference type="SUPFAM" id="SSF109604">
    <property type="entry name" value="HD-domain/PDEase-like"/>
    <property type="match status" value="1"/>
</dbReference>
<dbReference type="OrthoDB" id="9802385at2"/>
<accession>A0A1B8ZQ73</accession>
<dbReference type="AlphaFoldDB" id="A0A1B8ZQ73"/>
<evidence type="ECO:0000313" key="2">
    <source>
        <dbReference type="Proteomes" id="UP000093432"/>
    </source>
</evidence>
<dbReference type="Gene3D" id="1.10.3210.10">
    <property type="entry name" value="Hypothetical protein af1432"/>
    <property type="match status" value="1"/>
</dbReference>
<organism evidence="1 2">
    <name type="scientific">Chryseobacterium arthrosphaerae</name>
    <dbReference type="NCBI Taxonomy" id="651561"/>
    <lineage>
        <taxon>Bacteria</taxon>
        <taxon>Pseudomonadati</taxon>
        <taxon>Bacteroidota</taxon>
        <taxon>Flavobacteriia</taxon>
        <taxon>Flavobacteriales</taxon>
        <taxon>Weeksellaceae</taxon>
        <taxon>Chryseobacterium group</taxon>
        <taxon>Chryseobacterium</taxon>
    </lineage>
</organism>
<comment type="caution">
    <text evidence="1">The sequence shown here is derived from an EMBL/GenBank/DDBJ whole genome shotgun (WGS) entry which is preliminary data.</text>
</comment>
<dbReference type="STRING" id="651561.BBI00_04875"/>
<evidence type="ECO:0000313" key="1">
    <source>
        <dbReference type="EMBL" id="OCA73717.1"/>
    </source>
</evidence>
<name>A0A1B8ZQ73_9FLAO</name>
<dbReference type="Proteomes" id="UP000093432">
    <property type="component" value="Unassembled WGS sequence"/>
</dbReference>
<dbReference type="GO" id="GO:0016787">
    <property type="term" value="F:hydrolase activity"/>
    <property type="evidence" value="ECO:0007669"/>
    <property type="project" value="UniProtKB-KW"/>
</dbReference>